<evidence type="ECO:0000256" key="3">
    <source>
        <dbReference type="ARBA" id="ARBA00008281"/>
    </source>
</evidence>
<reference evidence="12" key="1">
    <citation type="journal article" date="2019" name="Int. J. Syst. Evol. Microbiol.">
        <title>The Global Catalogue of Microorganisms (GCM) 10K type strain sequencing project: providing services to taxonomists for standard genome sequencing and annotation.</title>
        <authorList>
            <consortium name="The Broad Institute Genomics Platform"/>
            <consortium name="The Broad Institute Genome Sequencing Center for Infectious Disease"/>
            <person name="Wu L."/>
            <person name="Ma J."/>
        </authorList>
    </citation>
    <scope>NUCLEOTIDE SEQUENCE [LARGE SCALE GENOMIC DNA]</scope>
    <source>
        <strain evidence="12">JCM 12165</strain>
    </source>
</reference>
<keyword evidence="7 10" id="KW-0283">Flagellar rotation</keyword>
<keyword evidence="5 10" id="KW-0145">Chemotaxis</keyword>
<dbReference type="NCBIfam" id="NF005826">
    <property type="entry name" value="PRK07718.1"/>
    <property type="match status" value="1"/>
</dbReference>
<protein>
    <recommendedName>
        <fullName evidence="10">Flagellar protein FliL</fullName>
    </recommendedName>
</protein>
<keyword evidence="12" id="KW-1185">Reference proteome</keyword>
<dbReference type="InterPro" id="IPR005503">
    <property type="entry name" value="FliL"/>
</dbReference>
<evidence type="ECO:0000256" key="10">
    <source>
        <dbReference type="RuleBase" id="RU364125"/>
    </source>
</evidence>
<dbReference type="RefSeq" id="WP_377908238.1">
    <property type="nucleotide sequence ID" value="NZ_JBHSGK010000003.1"/>
</dbReference>
<evidence type="ECO:0000313" key="12">
    <source>
        <dbReference type="Proteomes" id="UP001595896"/>
    </source>
</evidence>
<evidence type="ECO:0000313" key="11">
    <source>
        <dbReference type="EMBL" id="MFC4735612.1"/>
    </source>
</evidence>
<accession>A0ABV9NQE8</accession>
<evidence type="ECO:0000256" key="4">
    <source>
        <dbReference type="ARBA" id="ARBA00022475"/>
    </source>
</evidence>
<proteinExistence type="inferred from homology"/>
<evidence type="ECO:0000256" key="8">
    <source>
        <dbReference type="ARBA" id="ARBA00022989"/>
    </source>
</evidence>
<comment type="similarity">
    <text evidence="3 10">Belongs to the FliL family.</text>
</comment>
<comment type="caution">
    <text evidence="11">The sequence shown here is derived from an EMBL/GenBank/DDBJ whole genome shotgun (WGS) entry which is preliminary data.</text>
</comment>
<dbReference type="PANTHER" id="PTHR35091">
    <property type="entry name" value="FLAGELLAR PROTEIN FLIL"/>
    <property type="match status" value="1"/>
</dbReference>
<keyword evidence="11" id="KW-0282">Flagellum</keyword>
<evidence type="ECO:0000256" key="7">
    <source>
        <dbReference type="ARBA" id="ARBA00022779"/>
    </source>
</evidence>
<keyword evidence="9 10" id="KW-0472">Membrane</keyword>
<keyword evidence="11" id="KW-0969">Cilium</keyword>
<sequence>MLQNRLLNVTLMVLAAMTLIGIITFFLYTQFFETSVEGEEEPKVEEIVSRSLETEEITTNLYSNQIIRSSFVLQADSEDAKAELEMRQFQVENIIIGQLSDRSVDDFRGSEGIRNLEASIREELNQLMTEGNVVEVYMNQKVIQ</sequence>
<comment type="function">
    <text evidence="1 10">Controls the rotational direction of flagella during chemotaxis.</text>
</comment>
<comment type="subcellular location">
    <subcellularLocation>
        <location evidence="2">Cell membrane</location>
        <topology evidence="2">Single-pass membrane protein</topology>
    </subcellularLocation>
</comment>
<evidence type="ECO:0000256" key="6">
    <source>
        <dbReference type="ARBA" id="ARBA00022692"/>
    </source>
</evidence>
<keyword evidence="11" id="KW-0966">Cell projection</keyword>
<organism evidence="11 12">
    <name type="scientific">Bacillus daqingensis</name>
    <dbReference type="NCBI Taxonomy" id="872396"/>
    <lineage>
        <taxon>Bacteria</taxon>
        <taxon>Bacillati</taxon>
        <taxon>Bacillota</taxon>
        <taxon>Bacilli</taxon>
        <taxon>Bacillales</taxon>
        <taxon>Bacillaceae</taxon>
        <taxon>Bacillus</taxon>
    </lineage>
</organism>
<dbReference type="EMBL" id="JBHSGK010000003">
    <property type="protein sequence ID" value="MFC4735612.1"/>
    <property type="molecule type" value="Genomic_DNA"/>
</dbReference>
<evidence type="ECO:0000256" key="1">
    <source>
        <dbReference type="ARBA" id="ARBA00002254"/>
    </source>
</evidence>
<keyword evidence="6 10" id="KW-0812">Transmembrane</keyword>
<gene>
    <name evidence="11" type="primary">fliL</name>
    <name evidence="11" type="ORF">ACFO4L_03340</name>
</gene>
<evidence type="ECO:0000256" key="5">
    <source>
        <dbReference type="ARBA" id="ARBA00022500"/>
    </source>
</evidence>
<evidence type="ECO:0000256" key="9">
    <source>
        <dbReference type="ARBA" id="ARBA00023136"/>
    </source>
</evidence>
<evidence type="ECO:0000256" key="2">
    <source>
        <dbReference type="ARBA" id="ARBA00004162"/>
    </source>
</evidence>
<dbReference type="Proteomes" id="UP001595896">
    <property type="component" value="Unassembled WGS sequence"/>
</dbReference>
<dbReference type="Pfam" id="PF03748">
    <property type="entry name" value="FliL"/>
    <property type="match status" value="1"/>
</dbReference>
<name>A0ABV9NQE8_9BACI</name>
<keyword evidence="8 10" id="KW-1133">Transmembrane helix</keyword>
<dbReference type="PANTHER" id="PTHR35091:SF2">
    <property type="entry name" value="FLAGELLAR PROTEIN FLIL"/>
    <property type="match status" value="1"/>
</dbReference>
<keyword evidence="4 10" id="KW-1003">Cell membrane</keyword>
<feature type="transmembrane region" description="Helical" evidence="10">
    <location>
        <begin position="6"/>
        <end position="28"/>
    </location>
</feature>